<proteinExistence type="predicted"/>
<evidence type="ECO:0000313" key="1">
    <source>
        <dbReference type="EMBL" id="CAG8536761.1"/>
    </source>
</evidence>
<organism evidence="1 2">
    <name type="scientific">Funneliformis mosseae</name>
    <name type="common">Endomycorrhizal fungus</name>
    <name type="synonym">Glomus mosseae</name>
    <dbReference type="NCBI Taxonomy" id="27381"/>
    <lineage>
        <taxon>Eukaryota</taxon>
        <taxon>Fungi</taxon>
        <taxon>Fungi incertae sedis</taxon>
        <taxon>Mucoromycota</taxon>
        <taxon>Glomeromycotina</taxon>
        <taxon>Glomeromycetes</taxon>
        <taxon>Glomerales</taxon>
        <taxon>Glomeraceae</taxon>
        <taxon>Funneliformis</taxon>
    </lineage>
</organism>
<dbReference type="EMBL" id="CAJVPP010001142">
    <property type="protein sequence ID" value="CAG8536761.1"/>
    <property type="molecule type" value="Genomic_DNA"/>
</dbReference>
<dbReference type="Proteomes" id="UP000789375">
    <property type="component" value="Unassembled WGS sequence"/>
</dbReference>
<name>A0A9N9AL66_FUNMO</name>
<comment type="caution">
    <text evidence="1">The sequence shown here is derived from an EMBL/GenBank/DDBJ whole genome shotgun (WGS) entry which is preliminary data.</text>
</comment>
<sequence length="64" mass="7729">MDTYRLSGAATQKKALSFERRNMLHRIMENRYEQKPYNLLTERYKSQSRDIGRNLYSAKSRIRS</sequence>
<keyword evidence="2" id="KW-1185">Reference proteome</keyword>
<accession>A0A9N9AL66</accession>
<dbReference type="AlphaFoldDB" id="A0A9N9AL66"/>
<reference evidence="1" key="1">
    <citation type="submission" date="2021-06" db="EMBL/GenBank/DDBJ databases">
        <authorList>
            <person name="Kallberg Y."/>
            <person name="Tangrot J."/>
            <person name="Rosling A."/>
        </authorList>
    </citation>
    <scope>NUCLEOTIDE SEQUENCE</scope>
    <source>
        <strain evidence="1">87-6 pot B 2015</strain>
    </source>
</reference>
<gene>
    <name evidence="1" type="ORF">FMOSSE_LOCUS5778</name>
</gene>
<protein>
    <submittedName>
        <fullName evidence="1">10584_t:CDS:1</fullName>
    </submittedName>
</protein>
<evidence type="ECO:0000313" key="2">
    <source>
        <dbReference type="Proteomes" id="UP000789375"/>
    </source>
</evidence>